<dbReference type="Pfam" id="PF20114">
    <property type="entry name" value="DUF6504"/>
    <property type="match status" value="1"/>
</dbReference>
<sequence>MSRLLFQGLEVMKNEEGEPQKVKWKGRWAKVAVILDRWYDTGCWWESEPPKLFYRLELENGMVLELFSDGAGQGWSLYKIYD</sequence>
<gene>
    <name evidence="2" type="ordered locus">Slip_2142</name>
</gene>
<feature type="domain" description="DUF6504" evidence="1">
    <location>
        <begin position="11"/>
        <end position="81"/>
    </location>
</feature>
<reference evidence="3" key="1">
    <citation type="journal article" date="2010" name="Stand. Genomic Sci.">
        <title>Complete genome sequence of Syntrophothermus lipocalidus type strain (TGB-C1T).</title>
        <authorList>
            <consortium name="US DOE Joint Genome Institute (JGI-PGF)"/>
            <person name="Djao O."/>
            <person name="Zhang X."/>
            <person name="Lucas S."/>
            <person name="Lapidus A."/>
            <person name="Glavina Del Rio T."/>
            <person name="Nolan M."/>
            <person name="Tice H."/>
            <person name="Cheng J."/>
            <person name="Han C."/>
            <person name="Tapia R."/>
            <person name="Goodwin L."/>
            <person name="Pitluck S."/>
            <person name="Liolios K."/>
            <person name="Ivanova N."/>
            <person name="Mavromatis K."/>
            <person name="Mikhailova N."/>
            <person name="Ovchinnikova G."/>
            <person name="Pati A."/>
            <person name="Brambilla E."/>
            <person name="Chen A."/>
            <person name="Palaniappan K."/>
            <person name="Land M."/>
            <person name="Hauser L."/>
            <person name="Chang Y."/>
            <person name="Jeffries C."/>
            <person name="Rohde M."/>
            <person name="Sikorski J."/>
            <person name="Spring S."/>
            <person name="Goker M."/>
            <person name="Detter J."/>
            <person name="Woyke T."/>
            <person name="Bristow J."/>
            <person name="Eisen J."/>
            <person name="Markowitz V."/>
            <person name="Hugenholtz P."/>
            <person name="Kyrpides N."/>
            <person name="Klenk H."/>
        </authorList>
    </citation>
    <scope>NUCLEOTIDE SEQUENCE [LARGE SCALE GENOMIC DNA]</scope>
    <source>
        <strain evidence="3">DSM 12680 / TGB-C1</strain>
    </source>
</reference>
<dbReference type="eggNOG" id="ENOG5033H9C">
    <property type="taxonomic scope" value="Bacteria"/>
</dbReference>
<organism evidence="2 3">
    <name type="scientific">Syntrophothermus lipocalidus (strain DSM 12680 / TGB-C1)</name>
    <dbReference type="NCBI Taxonomy" id="643648"/>
    <lineage>
        <taxon>Bacteria</taxon>
        <taxon>Bacillati</taxon>
        <taxon>Bacillota</taxon>
        <taxon>Clostridia</taxon>
        <taxon>Eubacteriales</taxon>
        <taxon>Syntrophomonadaceae</taxon>
        <taxon>Syntrophothermus</taxon>
    </lineage>
</organism>
<keyword evidence="3" id="KW-1185">Reference proteome</keyword>
<dbReference type="RefSeq" id="WP_013176287.1">
    <property type="nucleotide sequence ID" value="NC_014220.1"/>
</dbReference>
<dbReference type="Proteomes" id="UP000000378">
    <property type="component" value="Chromosome"/>
</dbReference>
<dbReference type="KEGG" id="slp:Slip_2142"/>
<reference evidence="2 3" key="2">
    <citation type="journal article" date="2010" name="Stand. Genomic Sci.">
        <title>Complete genome sequence of Syntrophothermus lipocalidus type strain (TGB-C1).</title>
        <authorList>
            <person name="Djao O.D."/>
            <person name="Zhang X."/>
            <person name="Lucas S."/>
            <person name="Lapidus A."/>
            <person name="Del Rio T.G."/>
            <person name="Nolan M."/>
            <person name="Tice H."/>
            <person name="Cheng J.F."/>
            <person name="Han C."/>
            <person name="Tapia R."/>
            <person name="Goodwin L."/>
            <person name="Pitluck S."/>
            <person name="Liolios K."/>
            <person name="Ivanova N."/>
            <person name="Mavromatis K."/>
            <person name="Mikhailova N."/>
            <person name="Ovchinnikova G."/>
            <person name="Pati A."/>
            <person name="Brambilla E."/>
            <person name="Chen A."/>
            <person name="Palaniappan K."/>
            <person name="Land M."/>
            <person name="Hauser L."/>
            <person name="Chang Y.J."/>
            <person name="Jeffries C.D."/>
            <person name="Rohde M."/>
            <person name="Sikorski J."/>
            <person name="Spring S."/>
            <person name="Goker M."/>
            <person name="Detter J.C."/>
            <person name="Woyke T."/>
            <person name="Bristow J."/>
            <person name="Eisen J.A."/>
            <person name="Markowitz V."/>
            <person name="Hugenholtz P."/>
            <person name="Kyrpides N.C."/>
            <person name="Klenk H.P."/>
        </authorList>
    </citation>
    <scope>NUCLEOTIDE SEQUENCE [LARGE SCALE GENOMIC DNA]</scope>
    <source>
        <strain evidence="3">DSM 12680 / TGB-C1</strain>
    </source>
</reference>
<accession>D7CJ07</accession>
<name>D7CJ07_SYNLT</name>
<dbReference type="EMBL" id="CP002048">
    <property type="protein sequence ID" value="ADI02885.1"/>
    <property type="molecule type" value="Genomic_DNA"/>
</dbReference>
<evidence type="ECO:0000313" key="2">
    <source>
        <dbReference type="EMBL" id="ADI02885.1"/>
    </source>
</evidence>
<dbReference type="OrthoDB" id="2084176at2"/>
<proteinExistence type="predicted"/>
<evidence type="ECO:0000259" key="1">
    <source>
        <dbReference type="Pfam" id="PF20114"/>
    </source>
</evidence>
<dbReference type="AlphaFoldDB" id="D7CJ07"/>
<evidence type="ECO:0000313" key="3">
    <source>
        <dbReference type="Proteomes" id="UP000000378"/>
    </source>
</evidence>
<protein>
    <recommendedName>
        <fullName evidence="1">DUF6504 domain-containing protein</fullName>
    </recommendedName>
</protein>
<dbReference type="HOGENOM" id="CLU_155803_2_0_9"/>
<dbReference type="InterPro" id="IPR045443">
    <property type="entry name" value="DUF6504"/>
</dbReference>